<dbReference type="AlphaFoldDB" id="A0A816JJ98"/>
<evidence type="ECO:0000256" key="1">
    <source>
        <dbReference type="SAM" id="MobiDB-lite"/>
    </source>
</evidence>
<feature type="region of interest" description="Disordered" evidence="1">
    <location>
        <begin position="1"/>
        <end position="45"/>
    </location>
</feature>
<dbReference type="EMBL" id="HG994368">
    <property type="protein sequence ID" value="CAF1868914.1"/>
    <property type="molecule type" value="Genomic_DNA"/>
</dbReference>
<dbReference type="GO" id="GO:0046982">
    <property type="term" value="F:protein heterodimerization activity"/>
    <property type="evidence" value="ECO:0007669"/>
    <property type="project" value="InterPro"/>
</dbReference>
<name>A0A816JJ98_BRANA</name>
<dbReference type="Gene3D" id="1.10.20.10">
    <property type="entry name" value="Histone, subunit A"/>
    <property type="match status" value="1"/>
</dbReference>
<reference evidence="3" key="1">
    <citation type="submission" date="2021-01" db="EMBL/GenBank/DDBJ databases">
        <authorList>
            <consortium name="Genoscope - CEA"/>
            <person name="William W."/>
        </authorList>
    </citation>
    <scope>NUCLEOTIDE SEQUENCE</scope>
</reference>
<dbReference type="SUPFAM" id="SSF47113">
    <property type="entry name" value="Histone-fold"/>
    <property type="match status" value="1"/>
</dbReference>
<gene>
    <name evidence="3" type="ORF">DARMORV10_C04P66950.1</name>
</gene>
<dbReference type="Pfam" id="PF00808">
    <property type="entry name" value="CBFD_NFYB_HMF"/>
    <property type="match status" value="1"/>
</dbReference>
<proteinExistence type="predicted"/>
<feature type="domain" description="Transcription factor CBF/NF-Y/archaeal histone" evidence="2">
    <location>
        <begin position="29"/>
        <end position="52"/>
    </location>
</feature>
<evidence type="ECO:0000259" key="2">
    <source>
        <dbReference type="Pfam" id="PF00808"/>
    </source>
</evidence>
<dbReference type="InterPro" id="IPR009072">
    <property type="entry name" value="Histone-fold"/>
</dbReference>
<feature type="compositionally biased region" description="Low complexity" evidence="1">
    <location>
        <begin position="20"/>
        <end position="34"/>
    </location>
</feature>
<evidence type="ECO:0000313" key="3">
    <source>
        <dbReference type="EMBL" id="CAF1868914.1"/>
    </source>
</evidence>
<sequence length="77" mass="8642">MKRALPPQRKSVKKTLKTLSRNASLSSSPASMASDKCQKEKRKTVNGEDLLWGSPLCMPQPQEGKDQWPQKVLHLLV</sequence>
<dbReference type="InterPro" id="IPR003958">
    <property type="entry name" value="CBFA_NFYB_domain"/>
</dbReference>
<accession>A0A816JJ98</accession>
<organism evidence="3">
    <name type="scientific">Brassica napus</name>
    <name type="common">Rape</name>
    <dbReference type="NCBI Taxonomy" id="3708"/>
    <lineage>
        <taxon>Eukaryota</taxon>
        <taxon>Viridiplantae</taxon>
        <taxon>Streptophyta</taxon>
        <taxon>Embryophyta</taxon>
        <taxon>Tracheophyta</taxon>
        <taxon>Spermatophyta</taxon>
        <taxon>Magnoliopsida</taxon>
        <taxon>eudicotyledons</taxon>
        <taxon>Gunneridae</taxon>
        <taxon>Pentapetalae</taxon>
        <taxon>rosids</taxon>
        <taxon>malvids</taxon>
        <taxon>Brassicales</taxon>
        <taxon>Brassicaceae</taxon>
        <taxon>Brassiceae</taxon>
        <taxon>Brassica</taxon>
    </lineage>
</organism>
<dbReference type="Proteomes" id="UP001295469">
    <property type="component" value="Chromosome C04"/>
</dbReference>
<protein>
    <submittedName>
        <fullName evidence="3">(rape) hypothetical protein</fullName>
    </submittedName>
</protein>